<evidence type="ECO:0000313" key="1">
    <source>
        <dbReference type="EMBL" id="QWV99094.1"/>
    </source>
</evidence>
<evidence type="ECO:0000313" key="2">
    <source>
        <dbReference type="Proteomes" id="UP000683493"/>
    </source>
</evidence>
<name>A0ABX8JL41_9BACT</name>
<proteinExistence type="predicted"/>
<dbReference type="Proteomes" id="UP000683493">
    <property type="component" value="Chromosome"/>
</dbReference>
<gene>
    <name evidence="1" type="ORF">KP005_07385</name>
</gene>
<reference evidence="1 2" key="1">
    <citation type="submission" date="2021-06" db="EMBL/GenBank/DDBJ databases">
        <title>Gemonas diversity in paddy soil.</title>
        <authorList>
            <person name="Liu G."/>
        </authorList>
    </citation>
    <scope>NUCLEOTIDE SEQUENCE [LARGE SCALE GENOMIC DNA]</scope>
    <source>
        <strain evidence="1 2">RG29</strain>
    </source>
</reference>
<sequence>MGVQRRIKRDYRRLTPTKFHALVLKVKHCLTGNSIFSDDFWGANIFIRQLFFEKAALYDAAYRAASNGDRALIRERDKIMEELVVILEEIAPLLEAASIRNPDALFTTGFTVTQERRSHTRVKLPLVSPNDLNVVNTAEQGRAVATASTMPGAFNHEIQINRGNPSVEADWFHKSIFPDASNMNLENLEAGNTFFRMRHHGSDGPGPWSPTVSVTIT</sequence>
<accession>A0ABX8JL41</accession>
<organism evidence="1 2">
    <name type="scientific">Geomonas diazotrophica</name>
    <dbReference type="NCBI Taxonomy" id="2843197"/>
    <lineage>
        <taxon>Bacteria</taxon>
        <taxon>Pseudomonadati</taxon>
        <taxon>Thermodesulfobacteriota</taxon>
        <taxon>Desulfuromonadia</taxon>
        <taxon>Geobacterales</taxon>
        <taxon>Geobacteraceae</taxon>
        <taxon>Geomonas</taxon>
    </lineage>
</organism>
<protein>
    <submittedName>
        <fullName evidence="1">Uncharacterized protein</fullName>
    </submittedName>
</protein>
<dbReference type="EMBL" id="CP076724">
    <property type="protein sequence ID" value="QWV99094.1"/>
    <property type="molecule type" value="Genomic_DNA"/>
</dbReference>
<keyword evidence="2" id="KW-1185">Reference proteome</keyword>